<keyword evidence="1" id="KW-0175">Coiled coil</keyword>
<sequence length="956" mass="113914">MYQMYNQLNDLQSNYGNQQKFQRQSDDPMKEIKKNYGDYLRQQIKYNEEKKKQEKFGGAASRQQDDYYKMNDISNQQYQIPQEKQAYQRNRNDSNSDQINNKSPNGKIYGEYLKKQMDEKKNNTNVNTDFKQQKIQELQERMAARNDNPYGKGGSGAPLIGKNGEIISSRKPDTSLVQYDYLGGKNQDSSNSITTSQPSYSLGRQQYAPQQLSMHESLANKINEKLHFKSKDQANNLDKKDFYRENINYNIEQSILPGGKNNYNEKEGLKPVQSDNATNFRRNNKRLIDSENQNEADFLRREKQKQEISNALQEQIMLKDRKKQQEKERQKEEELRIEERVKKEREQIERQIKEEEEKKKKKAAEIQQENEDLKKQKKNKIIPYHLDEGTPQKSQDYQKPAIQKQNTFDNSIKHNINNYNNPQATQQLNNTNNINDYLTVFSNYQQPNFNIYNTQNQNYPQQLQQNSNKNMYSSIPYNYSPNSDILSNTFHLQRMALNSQELRNRDILPEIDNMKQQIQDQYKNLQHDVHRAKLENIQAIDDRNKYGTASRQQINPYTIDYSDFNTYNSNNNNFNNYGNQYNQNAYRQQYTKSRESTGYQSQRRQVSSADNNQLNIIQNKPTVYDRQEEYNIQSLDAESKMIPMDLIDHLKQKDKLTMSQLINYDQDYSQNTIINNQADQDLNPNTKIWDIPTMNSDITKDIDKILSHQSHQIQQTAMMQQKEEELMRQKYSSQSQHRTKIKSETTFNMAAKGILDQTGYSHHSNNRIGENNPKRSNQNQFQNNNFEENNQNFNTTNQFQKDHNYDEQNNNFQNLNMSDLQLKFERDNDISRKQGNQEEHQYQQQNRDAYQNRDQLFDYKRDHEYEQKQNEDEDSDEIKKQKALREIRERFHLSTVNEDFNEKTRQLSTILETGKYQDNKELYESLRNVEDPDFYKLDELIKQFKSTHIQKNDKYN</sequence>
<feature type="region of interest" description="Disordered" evidence="2">
    <location>
        <begin position="759"/>
        <end position="792"/>
    </location>
</feature>
<reference evidence="4" key="1">
    <citation type="journal article" date="2006" name="PLoS Biol.">
        <title>Macronuclear genome sequence of the ciliate Tetrahymena thermophila, a model eukaryote.</title>
        <authorList>
            <person name="Eisen J.A."/>
            <person name="Coyne R.S."/>
            <person name="Wu M."/>
            <person name="Wu D."/>
            <person name="Thiagarajan M."/>
            <person name="Wortman J.R."/>
            <person name="Badger J.H."/>
            <person name="Ren Q."/>
            <person name="Amedeo P."/>
            <person name="Jones K.M."/>
            <person name="Tallon L.J."/>
            <person name="Delcher A.L."/>
            <person name="Salzberg S.L."/>
            <person name="Silva J.C."/>
            <person name="Haas B.J."/>
            <person name="Majoros W.H."/>
            <person name="Farzad M."/>
            <person name="Carlton J.M."/>
            <person name="Smith R.K. Jr."/>
            <person name="Garg J."/>
            <person name="Pearlman R.E."/>
            <person name="Karrer K.M."/>
            <person name="Sun L."/>
            <person name="Manning G."/>
            <person name="Elde N.C."/>
            <person name="Turkewitz A.P."/>
            <person name="Asai D.J."/>
            <person name="Wilkes D.E."/>
            <person name="Wang Y."/>
            <person name="Cai H."/>
            <person name="Collins K."/>
            <person name="Stewart B.A."/>
            <person name="Lee S.R."/>
            <person name="Wilamowska K."/>
            <person name="Weinberg Z."/>
            <person name="Ruzzo W.L."/>
            <person name="Wloga D."/>
            <person name="Gaertig J."/>
            <person name="Frankel J."/>
            <person name="Tsao C.-C."/>
            <person name="Gorovsky M.A."/>
            <person name="Keeling P.J."/>
            <person name="Waller R.F."/>
            <person name="Patron N.J."/>
            <person name="Cherry J.M."/>
            <person name="Stover N.A."/>
            <person name="Krieger C.J."/>
            <person name="del Toro C."/>
            <person name="Ryder H.F."/>
            <person name="Williamson S.C."/>
            <person name="Barbeau R.A."/>
            <person name="Hamilton E.P."/>
            <person name="Orias E."/>
        </authorList>
    </citation>
    <scope>NUCLEOTIDE SEQUENCE [LARGE SCALE GENOMIC DNA]</scope>
    <source>
        <strain evidence="4">SB210</strain>
    </source>
</reference>
<dbReference type="Proteomes" id="UP000009168">
    <property type="component" value="Unassembled WGS sequence"/>
</dbReference>
<evidence type="ECO:0000313" key="3">
    <source>
        <dbReference type="EMBL" id="EAR99668.2"/>
    </source>
</evidence>
<feature type="compositionally biased region" description="Low complexity" evidence="2">
    <location>
        <begin position="777"/>
        <end position="792"/>
    </location>
</feature>
<protein>
    <submittedName>
        <fullName evidence="3">Uncharacterized protein</fullName>
    </submittedName>
</protein>
<feature type="compositionally biased region" description="Polar residues" evidence="2">
    <location>
        <begin position="759"/>
        <end position="769"/>
    </location>
</feature>
<proteinExistence type="predicted"/>
<dbReference type="AlphaFoldDB" id="I7M8U1"/>
<dbReference type="KEGG" id="tet:TTHERM_00590050"/>
<dbReference type="InParanoid" id="I7M8U1"/>
<accession>I7M8U1</accession>
<keyword evidence="4" id="KW-1185">Reference proteome</keyword>
<dbReference type="EMBL" id="GG662637">
    <property type="protein sequence ID" value="EAR99668.2"/>
    <property type="molecule type" value="Genomic_DNA"/>
</dbReference>
<evidence type="ECO:0000313" key="4">
    <source>
        <dbReference type="Proteomes" id="UP000009168"/>
    </source>
</evidence>
<dbReference type="GeneID" id="7831815"/>
<gene>
    <name evidence="3" type="ORF">TTHERM_00590050</name>
</gene>
<organism evidence="3 4">
    <name type="scientific">Tetrahymena thermophila (strain SB210)</name>
    <dbReference type="NCBI Taxonomy" id="312017"/>
    <lineage>
        <taxon>Eukaryota</taxon>
        <taxon>Sar</taxon>
        <taxon>Alveolata</taxon>
        <taxon>Ciliophora</taxon>
        <taxon>Intramacronucleata</taxon>
        <taxon>Oligohymenophorea</taxon>
        <taxon>Hymenostomatida</taxon>
        <taxon>Tetrahymenina</taxon>
        <taxon>Tetrahymenidae</taxon>
        <taxon>Tetrahymena</taxon>
    </lineage>
</organism>
<feature type="compositionally biased region" description="Polar residues" evidence="2">
    <location>
        <begin position="84"/>
        <end position="104"/>
    </location>
</feature>
<feature type="region of interest" description="Disordered" evidence="2">
    <location>
        <begin position="84"/>
        <end position="108"/>
    </location>
</feature>
<feature type="compositionally biased region" description="Polar residues" evidence="2">
    <location>
        <begin position="9"/>
        <end position="22"/>
    </location>
</feature>
<evidence type="ECO:0000256" key="1">
    <source>
        <dbReference type="SAM" id="Coils"/>
    </source>
</evidence>
<name>I7M8U1_TETTS</name>
<evidence type="ECO:0000256" key="2">
    <source>
        <dbReference type="SAM" id="MobiDB-lite"/>
    </source>
</evidence>
<feature type="region of interest" description="Disordered" evidence="2">
    <location>
        <begin position="9"/>
        <end position="30"/>
    </location>
</feature>
<feature type="region of interest" description="Disordered" evidence="2">
    <location>
        <begin position="354"/>
        <end position="377"/>
    </location>
</feature>
<dbReference type="RefSeq" id="XP_001019913.2">
    <property type="nucleotide sequence ID" value="XM_001019913.2"/>
</dbReference>
<feature type="coiled-coil region" evidence="1">
    <location>
        <begin position="508"/>
        <end position="535"/>
    </location>
</feature>